<sequence>MALAGLKVIEFAGLAPGPYAGLVLADNGASVIRIDRPSATSNDVLCRGKRSIIIDSKNPSGKELLRKMISSADVLIDPFRPGVMERLGLGPELFLGGDTKKGLNEKLVYARIVGFPRTGPYKDMAGHDINYLALSGVLSMLPGSSSKPTFPLNLLADFAGGGVMCALGILLALIQRGTTGRGQVVDVDMVSGTRYLASFPLIHASLPDSLMLGGQRGTNPLDGGAPSYSIYSCKGGGWMSVGCLEPQFFKAFLGLFLDSLPPGFSPFGDQWKPNFQSQVNRSEWPKFYEYLEKGFLTNTREYWTNVFHGTDACVAPVLSPVEADELDAGAPAVHPRVSILPKSQKSKPALKSIGTLRPGLHTEEILRELGLNDIQRARLVADGALGEELRRPFGVIPQAKL</sequence>
<dbReference type="OrthoDB" id="16747at2759"/>
<keyword evidence="3" id="KW-1185">Reference proteome</keyword>
<dbReference type="PANTHER" id="PTHR48228">
    <property type="entry name" value="SUCCINYL-COA--D-CITRAMALATE COA-TRANSFERASE"/>
    <property type="match status" value="1"/>
</dbReference>
<dbReference type="InterPro" id="IPR023606">
    <property type="entry name" value="CoA-Trfase_III_dom_1_sf"/>
</dbReference>
<dbReference type="EMBL" id="KN838536">
    <property type="protein sequence ID" value="KIK10132.1"/>
    <property type="molecule type" value="Genomic_DNA"/>
</dbReference>
<protein>
    <recommendedName>
        <fullName evidence="4">Alpha-methylacyl-CoA racemase</fullName>
    </recommendedName>
</protein>
<comment type="similarity">
    <text evidence="1">Belongs to the CoA-transferase III family.</text>
</comment>
<dbReference type="AlphaFoldDB" id="A0A0C9YIJ2"/>
<dbReference type="InterPro" id="IPR044855">
    <property type="entry name" value="CoA-Trfase_III_dom3_sf"/>
</dbReference>
<dbReference type="Proteomes" id="UP000054477">
    <property type="component" value="Unassembled WGS sequence"/>
</dbReference>
<name>A0A0C9YIJ2_9AGAR</name>
<dbReference type="Gene3D" id="3.30.1540.10">
    <property type="entry name" value="formyl-coa transferase, domain 3"/>
    <property type="match status" value="1"/>
</dbReference>
<reference evidence="3" key="2">
    <citation type="submission" date="2015-01" db="EMBL/GenBank/DDBJ databases">
        <title>Evolutionary Origins and Diversification of the Mycorrhizal Mutualists.</title>
        <authorList>
            <consortium name="DOE Joint Genome Institute"/>
            <consortium name="Mycorrhizal Genomics Consortium"/>
            <person name="Kohler A."/>
            <person name="Kuo A."/>
            <person name="Nagy L.G."/>
            <person name="Floudas D."/>
            <person name="Copeland A."/>
            <person name="Barry K.W."/>
            <person name="Cichocki N."/>
            <person name="Veneault-Fourrey C."/>
            <person name="LaButti K."/>
            <person name="Lindquist E.A."/>
            <person name="Lipzen A."/>
            <person name="Lundell T."/>
            <person name="Morin E."/>
            <person name="Murat C."/>
            <person name="Riley R."/>
            <person name="Ohm R."/>
            <person name="Sun H."/>
            <person name="Tunlid A."/>
            <person name="Henrissat B."/>
            <person name="Grigoriev I.V."/>
            <person name="Hibbett D.S."/>
            <person name="Martin F."/>
        </authorList>
    </citation>
    <scope>NUCLEOTIDE SEQUENCE [LARGE SCALE GENOMIC DNA]</scope>
    <source>
        <strain evidence="3">LaAM-08-1</strain>
    </source>
</reference>
<evidence type="ECO:0000256" key="1">
    <source>
        <dbReference type="ARBA" id="ARBA00008383"/>
    </source>
</evidence>
<dbReference type="Pfam" id="PF02515">
    <property type="entry name" value="CoA_transf_3"/>
    <property type="match status" value="1"/>
</dbReference>
<accession>A0A0C9YIJ2</accession>
<dbReference type="SUPFAM" id="SSF89796">
    <property type="entry name" value="CoA-transferase family III (CaiB/BaiF)"/>
    <property type="match status" value="1"/>
</dbReference>
<dbReference type="InterPro" id="IPR003673">
    <property type="entry name" value="CoA-Trfase_fam_III"/>
</dbReference>
<reference evidence="2 3" key="1">
    <citation type="submission" date="2014-04" db="EMBL/GenBank/DDBJ databases">
        <authorList>
            <consortium name="DOE Joint Genome Institute"/>
            <person name="Kuo A."/>
            <person name="Kohler A."/>
            <person name="Nagy L.G."/>
            <person name="Floudas D."/>
            <person name="Copeland A."/>
            <person name="Barry K.W."/>
            <person name="Cichocki N."/>
            <person name="Veneault-Fourrey C."/>
            <person name="LaButti K."/>
            <person name="Lindquist E.A."/>
            <person name="Lipzen A."/>
            <person name="Lundell T."/>
            <person name="Morin E."/>
            <person name="Murat C."/>
            <person name="Sun H."/>
            <person name="Tunlid A."/>
            <person name="Henrissat B."/>
            <person name="Grigoriev I.V."/>
            <person name="Hibbett D.S."/>
            <person name="Martin F."/>
            <person name="Nordberg H.P."/>
            <person name="Cantor M.N."/>
            <person name="Hua S.X."/>
        </authorList>
    </citation>
    <scope>NUCLEOTIDE SEQUENCE [LARGE SCALE GENOMIC DNA]</scope>
    <source>
        <strain evidence="2 3">LaAM-08-1</strain>
    </source>
</reference>
<dbReference type="HOGENOM" id="CLU_033975_5_0_1"/>
<dbReference type="Gene3D" id="3.40.50.10540">
    <property type="entry name" value="Crotonobetainyl-coa:carnitine coa-transferase, domain 1"/>
    <property type="match status" value="1"/>
</dbReference>
<dbReference type="GO" id="GO:0003824">
    <property type="term" value="F:catalytic activity"/>
    <property type="evidence" value="ECO:0007669"/>
    <property type="project" value="InterPro"/>
</dbReference>
<evidence type="ECO:0000313" key="3">
    <source>
        <dbReference type="Proteomes" id="UP000054477"/>
    </source>
</evidence>
<organism evidence="2 3">
    <name type="scientific">Laccaria amethystina LaAM-08-1</name>
    <dbReference type="NCBI Taxonomy" id="1095629"/>
    <lineage>
        <taxon>Eukaryota</taxon>
        <taxon>Fungi</taxon>
        <taxon>Dikarya</taxon>
        <taxon>Basidiomycota</taxon>
        <taxon>Agaricomycotina</taxon>
        <taxon>Agaricomycetes</taxon>
        <taxon>Agaricomycetidae</taxon>
        <taxon>Agaricales</taxon>
        <taxon>Agaricineae</taxon>
        <taxon>Hydnangiaceae</taxon>
        <taxon>Laccaria</taxon>
    </lineage>
</organism>
<proteinExistence type="inferred from homology"/>
<gene>
    <name evidence="2" type="ORF">K443DRAFT_81353</name>
</gene>
<evidence type="ECO:0008006" key="4">
    <source>
        <dbReference type="Google" id="ProtNLM"/>
    </source>
</evidence>
<dbReference type="InterPro" id="IPR050509">
    <property type="entry name" value="CoA-transferase_III"/>
</dbReference>
<dbReference type="PANTHER" id="PTHR48228:SF5">
    <property type="entry name" value="ALPHA-METHYLACYL-COA RACEMASE"/>
    <property type="match status" value="1"/>
</dbReference>
<evidence type="ECO:0000313" key="2">
    <source>
        <dbReference type="EMBL" id="KIK10132.1"/>
    </source>
</evidence>
<dbReference type="STRING" id="1095629.A0A0C9YIJ2"/>